<protein>
    <recommendedName>
        <fullName evidence="3">Integrase catalytic domain-containing protein</fullName>
    </recommendedName>
</protein>
<keyword evidence="2" id="KW-0732">Signal</keyword>
<dbReference type="EMBL" id="BKCJ010002710">
    <property type="protein sequence ID" value="GEU50405.1"/>
    <property type="molecule type" value="Genomic_DNA"/>
</dbReference>
<proteinExistence type="predicted"/>
<dbReference type="PANTHER" id="PTHR42648:SF32">
    <property type="entry name" value="RIBONUCLEASE H-LIKE DOMAIN, GAG-PRE-INTEGRASE DOMAIN PROTEIN-RELATED"/>
    <property type="match status" value="1"/>
</dbReference>
<dbReference type="Gene3D" id="3.30.420.10">
    <property type="entry name" value="Ribonuclease H-like superfamily/Ribonuclease H"/>
    <property type="match status" value="1"/>
</dbReference>
<evidence type="ECO:0000259" key="3">
    <source>
        <dbReference type="PROSITE" id="PS50994"/>
    </source>
</evidence>
<evidence type="ECO:0000256" key="1">
    <source>
        <dbReference type="SAM" id="MobiDB-lite"/>
    </source>
</evidence>
<feature type="chain" id="PRO_5026720677" description="Integrase catalytic domain-containing protein" evidence="2">
    <location>
        <begin position="18"/>
        <end position="842"/>
    </location>
</feature>
<dbReference type="InterPro" id="IPR012337">
    <property type="entry name" value="RNaseH-like_sf"/>
</dbReference>
<feature type="signal peptide" evidence="2">
    <location>
        <begin position="1"/>
        <end position="17"/>
    </location>
</feature>
<evidence type="ECO:0000313" key="4">
    <source>
        <dbReference type="EMBL" id="GEU50405.1"/>
    </source>
</evidence>
<reference evidence="4" key="1">
    <citation type="journal article" date="2019" name="Sci. Rep.">
        <title>Draft genome of Tanacetum cinerariifolium, the natural source of mosquito coil.</title>
        <authorList>
            <person name="Yamashiro T."/>
            <person name="Shiraishi A."/>
            <person name="Satake H."/>
            <person name="Nakayama K."/>
        </authorList>
    </citation>
    <scope>NUCLEOTIDE SEQUENCE</scope>
</reference>
<name>A0A6L2KQW4_TANCI</name>
<evidence type="ECO:0000256" key="2">
    <source>
        <dbReference type="SAM" id="SignalP"/>
    </source>
</evidence>
<dbReference type="CDD" id="cd09272">
    <property type="entry name" value="RNase_HI_RT_Ty1"/>
    <property type="match status" value="1"/>
</dbReference>
<dbReference type="AlphaFoldDB" id="A0A6L2KQW4"/>
<dbReference type="InterPro" id="IPR001584">
    <property type="entry name" value="Integrase_cat-core"/>
</dbReference>
<dbReference type="PROSITE" id="PS50994">
    <property type="entry name" value="INTEGRASE"/>
    <property type="match status" value="1"/>
</dbReference>
<feature type="region of interest" description="Disordered" evidence="1">
    <location>
        <begin position="563"/>
        <end position="591"/>
    </location>
</feature>
<dbReference type="InterPro" id="IPR036397">
    <property type="entry name" value="RNaseH_sf"/>
</dbReference>
<dbReference type="GO" id="GO:0015074">
    <property type="term" value="P:DNA integration"/>
    <property type="evidence" value="ECO:0007669"/>
    <property type="project" value="InterPro"/>
</dbReference>
<accession>A0A6L2KQW4</accession>
<comment type="caution">
    <text evidence="4">The sequence shown here is derived from an EMBL/GenBank/DDBJ whole genome shotgun (WGS) entry which is preliminary data.</text>
</comment>
<dbReference type="GO" id="GO:0003676">
    <property type="term" value="F:nucleic acid binding"/>
    <property type="evidence" value="ECO:0007669"/>
    <property type="project" value="InterPro"/>
</dbReference>
<feature type="domain" description="Integrase catalytic" evidence="3">
    <location>
        <begin position="444"/>
        <end position="541"/>
    </location>
</feature>
<dbReference type="PANTHER" id="PTHR42648">
    <property type="entry name" value="TRANSPOSASE, PUTATIVE-RELATED"/>
    <property type="match status" value="1"/>
</dbReference>
<dbReference type="InterPro" id="IPR039537">
    <property type="entry name" value="Retrotran_Ty1/copia-like"/>
</dbReference>
<feature type="compositionally biased region" description="Basic and acidic residues" evidence="1">
    <location>
        <begin position="569"/>
        <end position="591"/>
    </location>
</feature>
<organism evidence="4">
    <name type="scientific">Tanacetum cinerariifolium</name>
    <name type="common">Dalmatian daisy</name>
    <name type="synonym">Chrysanthemum cinerariifolium</name>
    <dbReference type="NCBI Taxonomy" id="118510"/>
    <lineage>
        <taxon>Eukaryota</taxon>
        <taxon>Viridiplantae</taxon>
        <taxon>Streptophyta</taxon>
        <taxon>Embryophyta</taxon>
        <taxon>Tracheophyta</taxon>
        <taxon>Spermatophyta</taxon>
        <taxon>Magnoliopsida</taxon>
        <taxon>eudicotyledons</taxon>
        <taxon>Gunneridae</taxon>
        <taxon>Pentapetalae</taxon>
        <taxon>asterids</taxon>
        <taxon>campanulids</taxon>
        <taxon>Asterales</taxon>
        <taxon>Asteraceae</taxon>
        <taxon>Asteroideae</taxon>
        <taxon>Anthemideae</taxon>
        <taxon>Anthemidinae</taxon>
        <taxon>Tanacetum</taxon>
    </lineage>
</organism>
<gene>
    <name evidence="4" type="ORF">Tci_022383</name>
</gene>
<dbReference type="SUPFAM" id="SSF53098">
    <property type="entry name" value="Ribonuclease H-like"/>
    <property type="match status" value="1"/>
</dbReference>
<sequence length="842" mass="96123">MLLKLKLLLLNQGLVMLMIFKEKTLSVNAASEKVNAASESYNCWYKVSAARGKLLLLEVIENGNTLPRTQVVEGVVTVMPITTFKKKAQRRLEVKARSILMMGIPNEHQLKFNSINYAKLLLKAVEKRLQKLMSQLELLNEKISQDGVNQKLLGSLSQEWNTHVVVWSNKPDLVTMSMDDLQQPKELQGIKTIRTRKSQEEVYLWKQLLLQLWCHVIDLVAMIGVTKQRKDPPMLLQAQTKSSTPFHTGKFMPPKPDLSFTGLEEFADEPIVENIKAKPSEEVPKEVKENNDALIIEEWVLDDEEENNKTARKTVKNVELLRQNTHRPRGNMSYLTDYEEIDGEYVAFERNPKGVKITGKCTIKTGLPSKLFENEQTCVACQKEKQHRASCKTKTENSISLPSHILHMDLFGSTFVKNLKKKMYCLVVTDDYSRIEKPVDHNVKVIRYDNETEFKNKDLNQFYEMKGIMRQYSVARTLQQNRVAERRNKTLIEAARTRLVDSKLSNTFWTEAVSTACYVQNRVLVVKPHNKTPYEHLHGRTPTLSFMRPFGCHVTILNSIDQLGTQSNDHTDGKKVENDTRKESDDQKKEDSVNITNNVNIVSLTINADGTNEVNVVSGNIRNELQVDPAMPALEDISTFDFSNDEKDDGAEVDINNLDTTIQVSPVPTTRIHKDDPLEQVIGDVQSAIQTRNIRKMAYLLLKDKYVAEILKKFGFTKVKTASTPMKTQKSLLKDEDGEKYQVNPKVSHLHDVKRIFRYLKGQPKLGLWYPKGSPFDLVAYTDSDYARASLDRKSTTGGCQLFRCRLISWQCKKQTVIANSITEAEYVAALSCYGQVLWIQN</sequence>